<organism evidence="1 2">
    <name type="scientific">Microcystis aeruginosa PCC 7806SL</name>
    <dbReference type="NCBI Taxonomy" id="1903187"/>
    <lineage>
        <taxon>Bacteria</taxon>
        <taxon>Bacillati</taxon>
        <taxon>Cyanobacteriota</taxon>
        <taxon>Cyanophyceae</taxon>
        <taxon>Oscillatoriophycideae</taxon>
        <taxon>Chroococcales</taxon>
        <taxon>Microcystaceae</taxon>
        <taxon>Microcystis</taxon>
    </lineage>
</organism>
<name>A0AB33BWY8_MICA7</name>
<keyword evidence="2" id="KW-1185">Reference proteome</keyword>
<accession>A0AB33BWY8</accession>
<dbReference type="EMBL" id="CP020771">
    <property type="protein sequence ID" value="ARI81216.1"/>
    <property type="molecule type" value="Genomic_DNA"/>
</dbReference>
<evidence type="ECO:0000313" key="2">
    <source>
        <dbReference type="Proteomes" id="UP000192439"/>
    </source>
</evidence>
<proteinExistence type="predicted"/>
<dbReference type="AlphaFoldDB" id="A0AB33BWY8"/>
<protein>
    <submittedName>
        <fullName evidence="1">Uncharacterized protein</fullName>
    </submittedName>
</protein>
<evidence type="ECO:0000313" key="1">
    <source>
        <dbReference type="EMBL" id="ARI81216.1"/>
    </source>
</evidence>
<reference evidence="1 2" key="1">
    <citation type="journal article" date="2018" name="Harmful Algae">
        <title>The highly heterogeneous methylated genomes and diverse restriction-modification systems of bloom-forming Microcystis.</title>
        <authorList>
            <person name="Zhao L."/>
            <person name="Song Y."/>
            <person name="Li L."/>
            <person name="Gan N."/>
            <person name="Brand J.J."/>
            <person name="Song L."/>
        </authorList>
    </citation>
    <scope>NUCLEOTIDE SEQUENCE [LARGE SCALE GENOMIC DNA]</scope>
    <source>
        <strain evidence="1 2">PCC 7806SL</strain>
    </source>
</reference>
<dbReference type="Proteomes" id="UP000192439">
    <property type="component" value="Chromosome"/>
</dbReference>
<sequence length="71" mass="8254">MSLGIAWGVISVTSYQSSVTTKDFNFYPHYYTYGCGKSWRFFLAKTLDKIGDLTYTFYIMGIRACLRTLHF</sequence>
<gene>
    <name evidence="1" type="ORF">BH695_1935</name>
</gene>